<proteinExistence type="predicted"/>
<dbReference type="Proteomes" id="UP001451303">
    <property type="component" value="Unassembled WGS sequence"/>
</dbReference>
<evidence type="ECO:0000313" key="1">
    <source>
        <dbReference type="EMBL" id="KAL0465372.1"/>
    </source>
</evidence>
<comment type="caution">
    <text evidence="1">The sequence shown here is derived from an EMBL/GenBank/DDBJ whole genome shotgun (WGS) entry which is preliminary data.</text>
</comment>
<protein>
    <submittedName>
        <fullName evidence="1">Uncharacterized protein</fullName>
    </submittedName>
</protein>
<reference evidence="1 2" key="1">
    <citation type="submission" date="2023-09" db="EMBL/GenBank/DDBJ databases">
        <title>Multi-omics analysis of a traditional fermented food reveals byproduct-associated fungal strains for waste-to-food upcycling.</title>
        <authorList>
            <consortium name="Lawrence Berkeley National Laboratory"/>
            <person name="Rekdal V.M."/>
            <person name="Villalobos-Escobedo J.M."/>
            <person name="Rodriguez-Valeron N."/>
            <person name="Garcia M.O."/>
            <person name="Vasquez D.P."/>
            <person name="Damayanti I."/>
            <person name="Sorensen P.M."/>
            <person name="Baidoo E.E."/>
            <person name="De Carvalho A.C."/>
            <person name="Riley R."/>
            <person name="Lipzen A."/>
            <person name="He G."/>
            <person name="Yan M."/>
            <person name="Haridas S."/>
            <person name="Daum C."/>
            <person name="Yoshinaga Y."/>
            <person name="Ng V."/>
            <person name="Grigoriev I.V."/>
            <person name="Munk R."/>
            <person name="Nuraida L."/>
            <person name="Wijaya C.H."/>
            <person name="Morales P.-C."/>
            <person name="Keasling J.D."/>
        </authorList>
    </citation>
    <scope>NUCLEOTIDE SEQUENCE [LARGE SCALE GENOMIC DNA]</scope>
    <source>
        <strain evidence="1 2">FGSC 2613</strain>
    </source>
</reference>
<sequence length="76" mass="8433">MTPPLLYTSFSLSQRLRTPRNKSAGHRIHPTPTFTVPFIPSLTITITHPLEIPVLLTIPLPPAYIPPPPPFNPNTT</sequence>
<dbReference type="EMBL" id="JAVLET010000017">
    <property type="protein sequence ID" value="KAL0465372.1"/>
    <property type="molecule type" value="Genomic_DNA"/>
</dbReference>
<gene>
    <name evidence="1" type="ORF">QR685DRAFT_453151</name>
</gene>
<evidence type="ECO:0000313" key="2">
    <source>
        <dbReference type="Proteomes" id="UP001451303"/>
    </source>
</evidence>
<name>A0ABR3CZ80_NEUIN</name>
<accession>A0ABR3CZ80</accession>
<keyword evidence="2" id="KW-1185">Reference proteome</keyword>
<organism evidence="1 2">
    <name type="scientific">Neurospora intermedia</name>
    <dbReference type="NCBI Taxonomy" id="5142"/>
    <lineage>
        <taxon>Eukaryota</taxon>
        <taxon>Fungi</taxon>
        <taxon>Dikarya</taxon>
        <taxon>Ascomycota</taxon>
        <taxon>Pezizomycotina</taxon>
        <taxon>Sordariomycetes</taxon>
        <taxon>Sordariomycetidae</taxon>
        <taxon>Sordariales</taxon>
        <taxon>Sordariaceae</taxon>
        <taxon>Neurospora</taxon>
    </lineage>
</organism>